<dbReference type="Pfam" id="PF06722">
    <property type="entry name" value="EryCIII-like_C"/>
    <property type="match status" value="1"/>
</dbReference>
<dbReference type="PANTHER" id="PTHR48050:SF13">
    <property type="entry name" value="STEROL 3-BETA-GLUCOSYLTRANSFERASE UGT80A2"/>
    <property type="match status" value="1"/>
</dbReference>
<dbReference type="CDD" id="cd03784">
    <property type="entry name" value="GT1_Gtf-like"/>
    <property type="match status" value="1"/>
</dbReference>
<dbReference type="Pfam" id="PF03033">
    <property type="entry name" value="Glyco_transf_28"/>
    <property type="match status" value="1"/>
</dbReference>
<evidence type="ECO:0008006" key="6">
    <source>
        <dbReference type="Google" id="ProtNLM"/>
    </source>
</evidence>
<reference evidence="4 5" key="1">
    <citation type="submission" date="2024-10" db="EMBL/GenBank/DDBJ databases">
        <title>Updated reference genomes for cyclostephanoid diatoms.</title>
        <authorList>
            <person name="Roberts W.R."/>
            <person name="Alverson A.J."/>
        </authorList>
    </citation>
    <scope>NUCLEOTIDE SEQUENCE [LARGE SCALE GENOMIC DNA]</scope>
    <source>
        <strain evidence="4 5">AJA228-03</strain>
    </source>
</reference>
<organism evidence="4 5">
    <name type="scientific">Cyclostephanos tholiformis</name>
    <dbReference type="NCBI Taxonomy" id="382380"/>
    <lineage>
        <taxon>Eukaryota</taxon>
        <taxon>Sar</taxon>
        <taxon>Stramenopiles</taxon>
        <taxon>Ochrophyta</taxon>
        <taxon>Bacillariophyta</taxon>
        <taxon>Coscinodiscophyceae</taxon>
        <taxon>Thalassiosirophycidae</taxon>
        <taxon>Stephanodiscales</taxon>
        <taxon>Stephanodiscaceae</taxon>
        <taxon>Cyclostephanos</taxon>
    </lineage>
</organism>
<dbReference type="GO" id="GO:0016906">
    <property type="term" value="F:sterol 3-beta-glucosyltransferase activity"/>
    <property type="evidence" value="ECO:0007669"/>
    <property type="project" value="UniProtKB-ARBA"/>
</dbReference>
<accession>A0ABD3SPD1</accession>
<dbReference type="SUPFAM" id="SSF53756">
    <property type="entry name" value="UDP-Glycosyltransferase/glycogen phosphorylase"/>
    <property type="match status" value="1"/>
</dbReference>
<name>A0ABD3SPD1_9STRA</name>
<gene>
    <name evidence="4" type="ORF">ACHAXA_011253</name>
</gene>
<evidence type="ECO:0000313" key="4">
    <source>
        <dbReference type="EMBL" id="KAL3826444.1"/>
    </source>
</evidence>
<sequence>MIFKFEKNKGRKMKIVIVSIGTRGDVQPCLVLGLALRSRGHEVVMATEARLRPLVDEMAQSSSSAAATVPRDDDDGGFEAPPPLSWRLIEGDETGIIDQPGIQEMLAEGKVMKMMRASAEWKKKFDASAIMKSYVSALEGADIVVAGPLCLTIAMCVAEKMGCGFATIIPGPTLPTSEFPLWLVPVPCSCMNRWTYRVLFDALWRQERKRINEFRKRELDLPPMSTGPLATLERYGFPCIVASSHVTCGPKMVVPSDYPPYAIMGGFIFPPDDAIDLDNRLVDFVESSSSSNKPIVYLGWGSMPAPDPVRLIELARGLCDAASCRGVLVAGWSNLLDPTNARCANAIEEASRGEVLFVTKSVRHSWLLPRCAALTHHCGIGTCAAALRAGIPQIACPVMVDQPHNARLLKRLGVVAGIVPFGKLSVERLLPPLKRILDEDGNGPLCDAARDLANMIGKESEGNLDRYADAVEGASRFPLPNGI</sequence>
<proteinExistence type="predicted"/>
<feature type="domain" description="Glycosyltransferase family 28 N-terminal" evidence="2">
    <location>
        <begin position="15"/>
        <end position="55"/>
    </location>
</feature>
<keyword evidence="5" id="KW-1185">Reference proteome</keyword>
<dbReference type="PANTHER" id="PTHR48050">
    <property type="entry name" value="STEROL 3-BETA-GLUCOSYLTRANSFERASE"/>
    <property type="match status" value="1"/>
</dbReference>
<evidence type="ECO:0000313" key="5">
    <source>
        <dbReference type="Proteomes" id="UP001530377"/>
    </source>
</evidence>
<comment type="caution">
    <text evidence="4">The sequence shown here is derived from an EMBL/GenBank/DDBJ whole genome shotgun (WGS) entry which is preliminary data.</text>
</comment>
<dbReference type="EMBL" id="JALLPB020000021">
    <property type="protein sequence ID" value="KAL3826444.1"/>
    <property type="molecule type" value="Genomic_DNA"/>
</dbReference>
<dbReference type="Proteomes" id="UP001530377">
    <property type="component" value="Unassembled WGS sequence"/>
</dbReference>
<feature type="domain" description="Erythromycin biosynthesis protein CIII-like C-terminal" evidence="3">
    <location>
        <begin position="365"/>
        <end position="439"/>
    </location>
</feature>
<evidence type="ECO:0000259" key="3">
    <source>
        <dbReference type="Pfam" id="PF06722"/>
    </source>
</evidence>
<dbReference type="InterPro" id="IPR004276">
    <property type="entry name" value="GlycoTrans_28_N"/>
</dbReference>
<dbReference type="Gene3D" id="3.40.50.2000">
    <property type="entry name" value="Glycogen Phosphorylase B"/>
    <property type="match status" value="2"/>
</dbReference>
<dbReference type="InterPro" id="IPR010610">
    <property type="entry name" value="EryCIII-like_C"/>
</dbReference>
<dbReference type="AlphaFoldDB" id="A0ABD3SPD1"/>
<dbReference type="InterPro" id="IPR002213">
    <property type="entry name" value="UDP_glucos_trans"/>
</dbReference>
<evidence type="ECO:0000259" key="2">
    <source>
        <dbReference type="Pfam" id="PF03033"/>
    </source>
</evidence>
<protein>
    <recommendedName>
        <fullName evidence="6">Glycosyltransferase family 28 N-terminal domain-containing protein</fullName>
    </recommendedName>
</protein>
<keyword evidence="1" id="KW-0808">Transferase</keyword>
<dbReference type="InterPro" id="IPR050426">
    <property type="entry name" value="Glycosyltransferase_28"/>
</dbReference>
<evidence type="ECO:0000256" key="1">
    <source>
        <dbReference type="ARBA" id="ARBA00022679"/>
    </source>
</evidence>